<evidence type="ECO:0000313" key="2">
    <source>
        <dbReference type="EMBL" id="RXH78623.1"/>
    </source>
</evidence>
<dbReference type="Proteomes" id="UP000290289">
    <property type="component" value="Chromosome 13"/>
</dbReference>
<proteinExistence type="predicted"/>
<dbReference type="PANTHER" id="PTHR12933">
    <property type="entry name" value="ORF PROTEIN-RELATED"/>
    <property type="match status" value="1"/>
</dbReference>
<dbReference type="GO" id="GO:0034511">
    <property type="term" value="F:U3 snoRNA binding"/>
    <property type="evidence" value="ECO:0007669"/>
    <property type="project" value="InterPro"/>
</dbReference>
<dbReference type="STRING" id="3750.A0A498IBX1"/>
<evidence type="ECO:0000259" key="1">
    <source>
        <dbReference type="Pfam" id="PF22916"/>
    </source>
</evidence>
<organism evidence="2 3">
    <name type="scientific">Malus domestica</name>
    <name type="common">Apple</name>
    <name type="synonym">Pyrus malus</name>
    <dbReference type="NCBI Taxonomy" id="3750"/>
    <lineage>
        <taxon>Eukaryota</taxon>
        <taxon>Viridiplantae</taxon>
        <taxon>Streptophyta</taxon>
        <taxon>Embryophyta</taxon>
        <taxon>Tracheophyta</taxon>
        <taxon>Spermatophyta</taxon>
        <taxon>Magnoliopsida</taxon>
        <taxon>eudicotyledons</taxon>
        <taxon>Gunneridae</taxon>
        <taxon>Pentapetalae</taxon>
        <taxon>rosids</taxon>
        <taxon>fabids</taxon>
        <taxon>Rosales</taxon>
        <taxon>Rosaceae</taxon>
        <taxon>Amygdaloideae</taxon>
        <taxon>Maleae</taxon>
        <taxon>Malus</taxon>
    </lineage>
</organism>
<keyword evidence="3" id="KW-1185">Reference proteome</keyword>
<dbReference type="InterPro" id="IPR053940">
    <property type="entry name" value="UTP25_NTPase-like"/>
</dbReference>
<dbReference type="PANTHER" id="PTHR12933:SF0">
    <property type="entry name" value="U3 SMALL NUCLEOLAR RNA-ASSOCIATED PROTEIN 25 HOMOLOG"/>
    <property type="match status" value="1"/>
</dbReference>
<dbReference type="GO" id="GO:0000462">
    <property type="term" value="P:maturation of SSU-rRNA from tricistronic rRNA transcript (SSU-rRNA, 5.8S rRNA, LSU-rRNA)"/>
    <property type="evidence" value="ECO:0007669"/>
    <property type="project" value="TreeGrafter"/>
</dbReference>
<protein>
    <recommendedName>
        <fullName evidence="1">UTP25 NTP hydrolase-like domain-containing protein</fullName>
    </recommendedName>
</protein>
<evidence type="ECO:0000313" key="3">
    <source>
        <dbReference type="Proteomes" id="UP000290289"/>
    </source>
</evidence>
<accession>A0A498IBX1</accession>
<dbReference type="AlphaFoldDB" id="A0A498IBX1"/>
<gene>
    <name evidence="2" type="ORF">DVH24_002141</name>
</gene>
<comment type="caution">
    <text evidence="2">The sequence shown here is derived from an EMBL/GenBank/DDBJ whole genome shotgun (WGS) entry which is preliminary data.</text>
</comment>
<sequence length="138" mass="16255">MLGIGLLLYFNSSPPLMEIYVLMWQVLVVDHADVITMQTNSTMFFMARYLDGYAPFYRQTILLSYYSNPDINNLFNKHCSNYHGKGKLVHEHKGVLPKVVHQVRQIYQRFDADSIQHFDDARFEYFTTKVSFVFQKCP</sequence>
<dbReference type="EMBL" id="RDQH01000339">
    <property type="protein sequence ID" value="RXH78623.1"/>
    <property type="molecule type" value="Genomic_DNA"/>
</dbReference>
<dbReference type="InterPro" id="IPR010678">
    <property type="entry name" value="UTP25"/>
</dbReference>
<name>A0A498IBX1_MALDO</name>
<feature type="domain" description="UTP25 NTP hydrolase-like" evidence="1">
    <location>
        <begin position="48"/>
        <end position="85"/>
    </location>
</feature>
<reference evidence="2 3" key="1">
    <citation type="submission" date="2018-10" db="EMBL/GenBank/DDBJ databases">
        <title>A high-quality apple genome assembly.</title>
        <authorList>
            <person name="Hu J."/>
        </authorList>
    </citation>
    <scope>NUCLEOTIDE SEQUENCE [LARGE SCALE GENOMIC DNA]</scope>
    <source>
        <strain evidence="3">cv. HFTH1</strain>
        <tissue evidence="2">Young leaf</tissue>
    </source>
</reference>
<dbReference type="Pfam" id="PF22916">
    <property type="entry name" value="UTP25_NTPase-like"/>
    <property type="match status" value="1"/>
</dbReference>
<dbReference type="GO" id="GO:0032040">
    <property type="term" value="C:small-subunit processome"/>
    <property type="evidence" value="ECO:0007669"/>
    <property type="project" value="TreeGrafter"/>
</dbReference>
<dbReference type="GO" id="GO:0019843">
    <property type="term" value="F:rRNA binding"/>
    <property type="evidence" value="ECO:0007669"/>
    <property type="project" value="TreeGrafter"/>
</dbReference>